<dbReference type="Proteomes" id="UP000298340">
    <property type="component" value="Unassembled WGS sequence"/>
</dbReference>
<reference evidence="1 2" key="1">
    <citation type="journal article" date="2018" name="Syst. Appl. Microbiol.">
        <title>Flavobacterium circumlabens sp. nov. and Flavobacterium cupreum sp. nov., two psychrotrophic species isolated from Antarctic environmental samples.</title>
        <authorList>
            <person name="Kralova S."/>
            <person name="Busse H.J."/>
            <person name="Svec P."/>
            <person name="Maslanova I."/>
            <person name="Stankova E."/>
            <person name="Bartak M."/>
            <person name="Sedlacek I."/>
        </authorList>
    </citation>
    <scope>NUCLEOTIDE SEQUENCE [LARGE SCALE GENOMIC DNA]</scope>
    <source>
        <strain evidence="1 2">CCM 8828</strain>
    </source>
</reference>
<comment type="caution">
    <text evidence="1">The sequence shown here is derived from an EMBL/GenBank/DDBJ whole genome shotgun (WGS) entry which is preliminary data.</text>
</comment>
<protein>
    <submittedName>
        <fullName evidence="1">Uncharacterized protein</fullName>
    </submittedName>
</protein>
<dbReference type="AlphaFoldDB" id="A0A4Y7U8P9"/>
<gene>
    <name evidence="1" type="ORF">D0809_18350</name>
</gene>
<organism evidence="1 2">
    <name type="scientific">Flavobacterium circumlabens</name>
    <dbReference type="NCBI Taxonomy" id="2133765"/>
    <lineage>
        <taxon>Bacteria</taxon>
        <taxon>Pseudomonadati</taxon>
        <taxon>Bacteroidota</taxon>
        <taxon>Flavobacteriia</taxon>
        <taxon>Flavobacteriales</taxon>
        <taxon>Flavobacteriaceae</taxon>
        <taxon>Flavobacterium</taxon>
    </lineage>
</organism>
<evidence type="ECO:0000313" key="1">
    <source>
        <dbReference type="EMBL" id="TEB42827.1"/>
    </source>
</evidence>
<accession>A0A4Y7U8P9</accession>
<evidence type="ECO:0000313" key="2">
    <source>
        <dbReference type="Proteomes" id="UP000298340"/>
    </source>
</evidence>
<sequence>MFFSRGFGRLSRFFILIFVILMEEGSHLKLLKEIGKLCRNDKLNSITTMKNLLNLQNLREIKNLLHPLSR</sequence>
<name>A0A4Y7U8P9_9FLAO</name>
<dbReference type="EMBL" id="QWDN01000007">
    <property type="protein sequence ID" value="TEB42827.1"/>
    <property type="molecule type" value="Genomic_DNA"/>
</dbReference>
<proteinExistence type="predicted"/>